<sequence length="604" mass="69640">MKSSYGSFSDDLHGLVSEIKKEIQLSNINLDPYSFVSPSAYDTAWLSMIEEDNNVGDDELKPMFQDCLDWIMCNQNSREGFWGNSGGYTQMADAEAEDGEDDMYILTSTLACVVALHKWNIGYFHLQKGAFMGYCVVGNRLHSSYSDKVIYLAARNFEFQQAKYRRELEELTMWVKKWGLSDIGFGREKTTYCYFATVTSLPYEYAIKLGKLTAKSAILITVADDFFDEEGSFKDLEALTKAVLRWEGNELKGYGKIIFKALDDIVSETADTCRKHHGTDIIVHLRNIWGETFESWLREAEWSKKGHTPPMEEYIRNGMISIAAHTVALSISYIVDPCFSQDKLKPGNYDNMTTLLMIIPRLLNDLQSYQKEREQGKINSVLLHLKNHPDLEIEDSIAHIEKIIDSKRKELLEHVLVDGLSDLPKPCKEIHLSCCKVFEMFFNKKNIIDSKRKELLEHVLVDGLSDLPKPCKEIHLSCCKVFEMFFNKKNRYDSDTEMLQDIKKALYDPVNVYEQSEIEPLPLSHGDDFMILPLLLNSMPNILELKRKDEYGAMKTSMCLRRSYRVQKRFMVSQLDDHRKPLKIVASQRNPTPMIQPIFSPCFY</sequence>
<reference evidence="5" key="2">
    <citation type="submission" date="2025-08" db="UniProtKB">
        <authorList>
            <consortium name="RefSeq"/>
        </authorList>
    </citation>
    <scope>IDENTIFICATION</scope>
    <source>
        <tissue evidence="5">Leaf</tissue>
    </source>
</reference>
<evidence type="ECO:0000259" key="3">
    <source>
        <dbReference type="Pfam" id="PF03936"/>
    </source>
</evidence>
<feature type="domain" description="Terpene synthase metal-binding" evidence="3">
    <location>
        <begin position="176"/>
        <end position="410"/>
    </location>
</feature>
<keyword evidence="4" id="KW-1185">Reference proteome</keyword>
<evidence type="ECO:0000313" key="4">
    <source>
        <dbReference type="Proteomes" id="UP000694864"/>
    </source>
</evidence>
<dbReference type="PANTHER" id="PTHR31739">
    <property type="entry name" value="ENT-COPALYL DIPHOSPHATE SYNTHASE, CHLOROPLASTIC"/>
    <property type="match status" value="1"/>
</dbReference>
<dbReference type="PANTHER" id="PTHR31739:SF25">
    <property type="entry name" value="(E,E)-GERANYLLINALOOL SYNTHASE"/>
    <property type="match status" value="1"/>
</dbReference>
<dbReference type="Gene3D" id="1.50.10.160">
    <property type="match status" value="1"/>
</dbReference>
<dbReference type="RefSeq" id="XP_019082746.1">
    <property type="nucleotide sequence ID" value="XM_019227201.1"/>
</dbReference>
<dbReference type="Gene3D" id="1.10.600.10">
    <property type="entry name" value="Farnesyl Diphosphate Synthase"/>
    <property type="match status" value="2"/>
</dbReference>
<dbReference type="InterPro" id="IPR005630">
    <property type="entry name" value="Terpene_synthase_metal-bd"/>
</dbReference>
<keyword evidence="2" id="KW-0460">Magnesium</keyword>
<dbReference type="SUPFAM" id="SSF48239">
    <property type="entry name" value="Terpenoid cyclases/Protein prenyltransferases"/>
    <property type="match status" value="1"/>
</dbReference>
<evidence type="ECO:0000256" key="1">
    <source>
        <dbReference type="ARBA" id="ARBA00022723"/>
    </source>
</evidence>
<dbReference type="Pfam" id="PF03936">
    <property type="entry name" value="Terpene_synth_C"/>
    <property type="match status" value="1"/>
</dbReference>
<accession>A0ABM1Q7K8</accession>
<reference evidence="4" key="1">
    <citation type="journal article" date="2014" name="Nat. Commun.">
        <title>The emerging biofuel crop Camelina sativa retains a highly undifferentiated hexaploid genome structure.</title>
        <authorList>
            <person name="Kagale S."/>
            <person name="Koh C."/>
            <person name="Nixon J."/>
            <person name="Bollina V."/>
            <person name="Clarke W.E."/>
            <person name="Tuteja R."/>
            <person name="Spillane C."/>
            <person name="Robinson S.J."/>
            <person name="Links M.G."/>
            <person name="Clarke C."/>
            <person name="Higgins E.E."/>
            <person name="Huebert T."/>
            <person name="Sharpe A.G."/>
            <person name="Parkin I.A."/>
        </authorList>
    </citation>
    <scope>NUCLEOTIDE SEQUENCE [LARGE SCALE GENOMIC DNA]</scope>
    <source>
        <strain evidence="4">cv. DH55</strain>
    </source>
</reference>
<dbReference type="InterPro" id="IPR008949">
    <property type="entry name" value="Isoprenoid_synthase_dom_sf"/>
</dbReference>
<dbReference type="InterPro" id="IPR008930">
    <property type="entry name" value="Terpenoid_cyclase/PrenylTrfase"/>
</dbReference>
<dbReference type="InterPro" id="IPR050148">
    <property type="entry name" value="Terpene_synthase-like"/>
</dbReference>
<proteinExistence type="predicted"/>
<organism evidence="4 5">
    <name type="scientific">Camelina sativa</name>
    <name type="common">False flax</name>
    <name type="synonym">Myagrum sativum</name>
    <dbReference type="NCBI Taxonomy" id="90675"/>
    <lineage>
        <taxon>Eukaryota</taxon>
        <taxon>Viridiplantae</taxon>
        <taxon>Streptophyta</taxon>
        <taxon>Embryophyta</taxon>
        <taxon>Tracheophyta</taxon>
        <taxon>Spermatophyta</taxon>
        <taxon>Magnoliopsida</taxon>
        <taxon>eudicotyledons</taxon>
        <taxon>Gunneridae</taxon>
        <taxon>Pentapetalae</taxon>
        <taxon>rosids</taxon>
        <taxon>malvids</taxon>
        <taxon>Brassicales</taxon>
        <taxon>Brassicaceae</taxon>
        <taxon>Camelineae</taxon>
        <taxon>Camelina</taxon>
    </lineage>
</organism>
<dbReference type="SUPFAM" id="SSF48576">
    <property type="entry name" value="Terpenoid synthases"/>
    <property type="match status" value="1"/>
</dbReference>
<gene>
    <name evidence="5" type="primary">LOC104705154</name>
</gene>
<dbReference type="GeneID" id="104705154"/>
<evidence type="ECO:0000313" key="5">
    <source>
        <dbReference type="RefSeq" id="XP_019082746.1"/>
    </source>
</evidence>
<keyword evidence="1" id="KW-0479">Metal-binding</keyword>
<evidence type="ECO:0000256" key="2">
    <source>
        <dbReference type="ARBA" id="ARBA00022842"/>
    </source>
</evidence>
<protein>
    <submittedName>
        <fullName evidence="5">(E,E)-geranyllinalool synthase-like</fullName>
    </submittedName>
</protein>
<name>A0ABM1Q7K8_CAMSA</name>
<dbReference type="Proteomes" id="UP000694864">
    <property type="component" value="Chromosome 7"/>
</dbReference>